<comment type="caution">
    <text evidence="9">The sequence shown here is derived from an EMBL/GenBank/DDBJ whole genome shotgun (WGS) entry which is preliminary data.</text>
</comment>
<dbReference type="FunFam" id="1.25.10.10:FF:000002">
    <property type="entry name" value="AP complex subunit beta"/>
    <property type="match status" value="1"/>
</dbReference>
<dbReference type="FunFam" id="2.60.40.1150:FF:000002">
    <property type="entry name" value="Beta-adaptin-like protein C"/>
    <property type="match status" value="1"/>
</dbReference>
<evidence type="ECO:0000256" key="2">
    <source>
        <dbReference type="ARBA" id="ARBA00006613"/>
    </source>
</evidence>
<dbReference type="GO" id="GO:0016192">
    <property type="term" value="P:vesicle-mediated transport"/>
    <property type="evidence" value="ECO:0007669"/>
    <property type="project" value="InterPro"/>
</dbReference>
<keyword evidence="10" id="KW-1185">Reference proteome</keyword>
<organism evidence="9 10">
    <name type="scientific">Malus baccata</name>
    <name type="common">Siberian crab apple</name>
    <name type="synonym">Pyrus baccata</name>
    <dbReference type="NCBI Taxonomy" id="106549"/>
    <lineage>
        <taxon>Eukaryota</taxon>
        <taxon>Viridiplantae</taxon>
        <taxon>Streptophyta</taxon>
        <taxon>Embryophyta</taxon>
        <taxon>Tracheophyta</taxon>
        <taxon>Spermatophyta</taxon>
        <taxon>Magnoliopsida</taxon>
        <taxon>eudicotyledons</taxon>
        <taxon>Gunneridae</taxon>
        <taxon>Pentapetalae</taxon>
        <taxon>rosids</taxon>
        <taxon>fabids</taxon>
        <taxon>Rosales</taxon>
        <taxon>Rosaceae</taxon>
        <taxon>Amygdaloideae</taxon>
        <taxon>Maleae</taxon>
        <taxon>Malus</taxon>
    </lineage>
</organism>
<dbReference type="InterPro" id="IPR013041">
    <property type="entry name" value="Clathrin_app_Ig-like_sf"/>
</dbReference>
<comment type="similarity">
    <text evidence="2 6">Belongs to the adaptor complexes large subunit family.</text>
</comment>
<protein>
    <recommendedName>
        <fullName evidence="6">Beta-adaptin-like protein</fullName>
    </recommendedName>
</protein>
<dbReference type="InterPro" id="IPR002553">
    <property type="entry name" value="Clathrin/coatomer_adapt-like_N"/>
</dbReference>
<evidence type="ECO:0000256" key="5">
    <source>
        <dbReference type="ARBA" id="ARBA00023136"/>
    </source>
</evidence>
<evidence type="ECO:0000256" key="7">
    <source>
        <dbReference type="SAM" id="MobiDB-lite"/>
    </source>
</evidence>
<dbReference type="Gene3D" id="2.60.40.1150">
    <property type="match status" value="1"/>
</dbReference>
<keyword evidence="3 6" id="KW-0813">Transport</keyword>
<dbReference type="PIRSF" id="PIRSF002291">
    <property type="entry name" value="AP_complex_beta"/>
    <property type="match status" value="1"/>
</dbReference>
<evidence type="ECO:0000259" key="8">
    <source>
        <dbReference type="SMART" id="SM00809"/>
    </source>
</evidence>
<evidence type="ECO:0000256" key="6">
    <source>
        <dbReference type="PIRNR" id="PIRNR002291"/>
    </source>
</evidence>
<dbReference type="AlphaFoldDB" id="A0A540KMV5"/>
<evidence type="ECO:0000256" key="4">
    <source>
        <dbReference type="ARBA" id="ARBA00022927"/>
    </source>
</evidence>
<feature type="compositionally biased region" description="Low complexity" evidence="7">
    <location>
        <begin position="695"/>
        <end position="704"/>
    </location>
</feature>
<feature type="region of interest" description="Disordered" evidence="7">
    <location>
        <begin position="840"/>
        <end position="862"/>
    </location>
</feature>
<dbReference type="Pfam" id="PF01602">
    <property type="entry name" value="Adaptin_N"/>
    <property type="match status" value="1"/>
</dbReference>
<dbReference type="SUPFAM" id="SSF48371">
    <property type="entry name" value="ARM repeat"/>
    <property type="match status" value="1"/>
</dbReference>
<dbReference type="SUPFAM" id="SSF49348">
    <property type="entry name" value="Clathrin adaptor appendage domain"/>
    <property type="match status" value="1"/>
</dbReference>
<evidence type="ECO:0000313" key="10">
    <source>
        <dbReference type="Proteomes" id="UP000315295"/>
    </source>
</evidence>
<evidence type="ECO:0000256" key="3">
    <source>
        <dbReference type="ARBA" id="ARBA00022448"/>
    </source>
</evidence>
<feature type="domain" description="Clathrin adaptor alpha/beta/gamma-adaptin appendage Ig-like subdomain" evidence="8">
    <location>
        <begin position="752"/>
        <end position="860"/>
    </location>
</feature>
<dbReference type="InterPro" id="IPR011989">
    <property type="entry name" value="ARM-like"/>
</dbReference>
<dbReference type="GO" id="GO:0030276">
    <property type="term" value="F:clathrin binding"/>
    <property type="evidence" value="ECO:0007669"/>
    <property type="project" value="InterPro"/>
</dbReference>
<dbReference type="PANTHER" id="PTHR11134">
    <property type="entry name" value="ADAPTOR COMPLEX SUBUNIT BETA FAMILY MEMBER"/>
    <property type="match status" value="1"/>
</dbReference>
<keyword evidence="5 6" id="KW-0472">Membrane</keyword>
<dbReference type="STRING" id="106549.A0A540KMV5"/>
<accession>A0A540KMV5</accession>
<dbReference type="Pfam" id="PF02883">
    <property type="entry name" value="Alpha_adaptinC2"/>
    <property type="match status" value="1"/>
</dbReference>
<dbReference type="GO" id="GO:0006886">
    <property type="term" value="P:intracellular protein transport"/>
    <property type="evidence" value="ECO:0007669"/>
    <property type="project" value="InterPro"/>
</dbReference>
<proteinExistence type="inferred from homology"/>
<dbReference type="InterPro" id="IPR026739">
    <property type="entry name" value="AP_beta"/>
</dbReference>
<name>A0A540KMV5_MALBA</name>
<dbReference type="EMBL" id="VIEB01001092">
    <property type="protein sequence ID" value="TQD75527.1"/>
    <property type="molecule type" value="Genomic_DNA"/>
</dbReference>
<dbReference type="Proteomes" id="UP000315295">
    <property type="component" value="Unassembled WGS sequence"/>
</dbReference>
<dbReference type="SMART" id="SM00809">
    <property type="entry name" value="Alpha_adaptinC2"/>
    <property type="match status" value="1"/>
</dbReference>
<reference evidence="9 10" key="1">
    <citation type="journal article" date="2019" name="G3 (Bethesda)">
        <title>Sequencing of a Wild Apple (Malus baccata) Genome Unravels the Differences Between Cultivated and Wild Apple Species Regarding Disease Resistance and Cold Tolerance.</title>
        <authorList>
            <person name="Chen X."/>
        </authorList>
    </citation>
    <scope>NUCLEOTIDE SEQUENCE [LARGE SCALE GENOMIC DNA]</scope>
    <source>
        <strain evidence="10">cv. Shandingzi</strain>
        <tissue evidence="9">Leaves</tissue>
    </source>
</reference>
<dbReference type="GO" id="GO:0030117">
    <property type="term" value="C:membrane coat"/>
    <property type="evidence" value="ECO:0007669"/>
    <property type="project" value="InterPro"/>
</dbReference>
<dbReference type="InterPro" id="IPR008152">
    <property type="entry name" value="Clathrin_a/b/g-adaptin_app_Ig"/>
</dbReference>
<sequence>MSGHDSKYFSTTKKGEIPELKEELNSQYKGFDSSLRCFVANRGLVRADLLVYDSSFCINCCSISSNFITCHPGVLELCGSDTEYVYFTCSELCVLFGAGKINGNGNENESDKRKDAVKKVIAAMTVGKDVSSLFTDVVNCMQTENLELKKLVYLYLINYAKSQPDLAILAVNTFVKDSQDPNPLIRALAVRTMGCIRVDKITEYLCDPLQRCLKDDDPYVRKTAAICVAKLYDINAELVEDRGFLESLKDLISDNNPMVVANAVAALAEIQENSTRPIFEITSHTLSKLLTALNECTEWGQVFILDALSKYKAADAREAENIVERVTPRLQHANCAVVLSAVKMILQQMELITSTDVVRNLCKKMAPPLVTLLSAEPEIQYVALRNINLIVQRRPTILAHEIKVFFCKYNDPIYVKMEKLEIMIKLASDRNIDQVLLEFKEYATEVDVDFVRKAVRAIGRCAIKLERAAERCITVLLELIKIKVNYVVQEAIIVIKDIFRRYPNTYESIIATLCESLDTLDEPEAKASMIWIIGEYAERIDNADELLESFLESFPEEPAHVQLQLLTATVKLFLKKPTEGPQQMIQVVLNNATVETDNPDLRDRAYIYWRLLSTDPEAAKDVVLAEKPVISDDSNLIDPSLLDELLANIATLSSVYHKPPEAFVTRVKATAQRTEDEDYGSETGNSESPAHVADSSASPTATSSGVPYAAARQPTPVSPAPAPAAPVPDLLGDLMGLENSAIVPMDQPASPAGPPLPVVLPASTGQGLQISAQLTCREGQIFYSLLFENNTQVPLDGFMIQFNKNTFGLAAAGPLQVPQLQPGTSAGTLLPMVTFQNMSQGPPSSLLQAKRKRGRTPNPGRYQGLRDKRGGLLCYFMPGPLDLNNLHFGCTIEFAIANFWIRAYYNALFEDVIVIMTLDDSEVIHLVGFRTEILIPGTAEEHHALDTV</sequence>
<evidence type="ECO:0000256" key="1">
    <source>
        <dbReference type="ARBA" id="ARBA00004308"/>
    </source>
</evidence>
<dbReference type="GO" id="GO:0012505">
    <property type="term" value="C:endomembrane system"/>
    <property type="evidence" value="ECO:0007669"/>
    <property type="project" value="UniProtKB-SubCell"/>
</dbReference>
<comment type="function">
    <text evidence="6">Subunit of clathrin-associated adaptor protein complex that plays a role in protein sorting in the late-Golgi/trans-Golgi network (TGN) and/or endosomes. The AP complexes mediate both the recruitment of clathrin to membranes and the recognition of sorting signals within the cytosolic tails of transmembrane cargo molecules.</text>
</comment>
<feature type="region of interest" description="Disordered" evidence="7">
    <location>
        <begin position="668"/>
        <end position="725"/>
    </location>
</feature>
<dbReference type="InterPro" id="IPR016024">
    <property type="entry name" value="ARM-type_fold"/>
</dbReference>
<gene>
    <name evidence="9" type="ORF">C1H46_038948</name>
</gene>
<comment type="subcellular location">
    <subcellularLocation>
        <location evidence="1">Endomembrane system</location>
    </subcellularLocation>
</comment>
<dbReference type="Gene3D" id="1.25.10.10">
    <property type="entry name" value="Leucine-rich Repeat Variant"/>
    <property type="match status" value="1"/>
</dbReference>
<dbReference type="InterPro" id="IPR013037">
    <property type="entry name" value="Clathrin_b-adaptin_app_Ig-like"/>
</dbReference>
<keyword evidence="4 6" id="KW-0653">Protein transport</keyword>
<comment type="subunit">
    <text evidence="6">Adaptor protein complexes are heterotetramers composed of two large adaptins (beta-type subunit and alpha-type or delta-type or epsilon-type or gamma-type subunit), a medium adaptin (mu-type subunit) and a small adaptin (sigma-type subunit).</text>
</comment>
<dbReference type="InterPro" id="IPR016342">
    <property type="entry name" value="AP_complex_bsu_1_2_4"/>
</dbReference>
<feature type="compositionally biased region" description="Pro residues" evidence="7">
    <location>
        <begin position="716"/>
        <end position="725"/>
    </location>
</feature>
<evidence type="ECO:0000313" key="9">
    <source>
        <dbReference type="EMBL" id="TQD75527.1"/>
    </source>
</evidence>